<reference evidence="9 10" key="1">
    <citation type="submission" date="2018-03" db="EMBL/GenBank/DDBJ databases">
        <title>Cereibacter changlensis.</title>
        <authorList>
            <person name="Meyer T.E."/>
            <person name="Miller S."/>
            <person name="Lodha T."/>
            <person name="Gandham S."/>
            <person name="Chintalapati S."/>
            <person name="Chintalapati V.R."/>
        </authorList>
    </citation>
    <scope>NUCLEOTIDE SEQUENCE [LARGE SCALE GENOMIC DNA]</scope>
    <source>
        <strain evidence="9 10">JA139</strain>
    </source>
</reference>
<feature type="transmembrane region" description="Helical" evidence="8">
    <location>
        <begin position="95"/>
        <end position="115"/>
    </location>
</feature>
<dbReference type="RefSeq" id="WP_107664733.1">
    <property type="nucleotide sequence ID" value="NZ_PZKG01000077.1"/>
</dbReference>
<dbReference type="InterPro" id="IPR038770">
    <property type="entry name" value="Na+/solute_symporter_sf"/>
</dbReference>
<keyword evidence="4" id="KW-1003">Cell membrane</keyword>
<comment type="caution">
    <text evidence="9">The sequence shown here is derived from an EMBL/GenBank/DDBJ whole genome shotgun (WGS) entry which is preliminary data.</text>
</comment>
<keyword evidence="7 8" id="KW-0472">Membrane</keyword>
<feature type="transmembrane region" description="Helical" evidence="8">
    <location>
        <begin position="127"/>
        <end position="149"/>
    </location>
</feature>
<dbReference type="AlphaFoldDB" id="A0A2T4JSI9"/>
<feature type="transmembrane region" description="Helical" evidence="8">
    <location>
        <begin position="63"/>
        <end position="83"/>
    </location>
</feature>
<accession>A0A2T4JSI9</accession>
<keyword evidence="10" id="KW-1185">Reference proteome</keyword>
<dbReference type="Proteomes" id="UP000241010">
    <property type="component" value="Unassembled WGS sequence"/>
</dbReference>
<name>A0A2T4JSI9_9RHOB</name>
<evidence type="ECO:0000313" key="10">
    <source>
        <dbReference type="Proteomes" id="UP000241010"/>
    </source>
</evidence>
<feature type="transmembrane region" description="Helical" evidence="8">
    <location>
        <begin position="161"/>
        <end position="183"/>
    </location>
</feature>
<dbReference type="GO" id="GO:0055085">
    <property type="term" value="P:transmembrane transport"/>
    <property type="evidence" value="ECO:0007669"/>
    <property type="project" value="InterPro"/>
</dbReference>
<dbReference type="PANTHER" id="PTHR36838">
    <property type="entry name" value="AUXIN EFFLUX CARRIER FAMILY PROTEIN"/>
    <property type="match status" value="1"/>
</dbReference>
<evidence type="ECO:0000256" key="4">
    <source>
        <dbReference type="ARBA" id="ARBA00022475"/>
    </source>
</evidence>
<keyword evidence="3" id="KW-0813">Transport</keyword>
<evidence type="ECO:0000256" key="5">
    <source>
        <dbReference type="ARBA" id="ARBA00022692"/>
    </source>
</evidence>
<feature type="transmembrane region" description="Helical" evidence="8">
    <location>
        <begin position="195"/>
        <end position="217"/>
    </location>
</feature>
<feature type="transmembrane region" description="Helical" evidence="8">
    <location>
        <begin position="229"/>
        <end position="248"/>
    </location>
</feature>
<evidence type="ECO:0000256" key="6">
    <source>
        <dbReference type="ARBA" id="ARBA00022989"/>
    </source>
</evidence>
<protein>
    <submittedName>
        <fullName evidence="9">AEC family transporter</fullName>
    </submittedName>
</protein>
<dbReference type="GO" id="GO:0005886">
    <property type="term" value="C:plasma membrane"/>
    <property type="evidence" value="ECO:0007669"/>
    <property type="project" value="UniProtKB-SubCell"/>
</dbReference>
<keyword evidence="6 8" id="KW-1133">Transmembrane helix</keyword>
<evidence type="ECO:0000256" key="1">
    <source>
        <dbReference type="ARBA" id="ARBA00004651"/>
    </source>
</evidence>
<dbReference type="OrthoDB" id="9810457at2"/>
<proteinExistence type="inferred from homology"/>
<dbReference type="InterPro" id="IPR004776">
    <property type="entry name" value="Mem_transp_PIN-like"/>
</dbReference>
<dbReference type="EMBL" id="PZKG01000077">
    <property type="protein sequence ID" value="PTE20882.1"/>
    <property type="molecule type" value="Genomic_DNA"/>
</dbReference>
<evidence type="ECO:0000256" key="3">
    <source>
        <dbReference type="ARBA" id="ARBA00022448"/>
    </source>
</evidence>
<gene>
    <name evidence="9" type="ORF">C5F48_15145</name>
</gene>
<keyword evidence="5 8" id="KW-0812">Transmembrane</keyword>
<feature type="transmembrane region" description="Helical" evidence="8">
    <location>
        <begin position="260"/>
        <end position="279"/>
    </location>
</feature>
<dbReference type="Pfam" id="PF03547">
    <property type="entry name" value="Mem_trans"/>
    <property type="match status" value="1"/>
</dbReference>
<sequence length="312" mass="32975">MSALIDVILPVFLVIGFGYAAARAGLFGESAVDGVMRFAQNFAVPCLLFASISRLDLAAHFDLGLLFAFYAGAFSCFGLGYFGSRLLFDRPVQDSVAIGFACLFSNTLLLGLPITERAYGPDALASNFAIISVHSPLLYAFGITVMELVRSRGLGHSAPKLARQVGLAILSQPLVIGISAGIFVNLTGLPLPGSVWSAVEMMMRAALPTALFGLGGVLYRYRPEGDMKAIAMVCALSLLVHPAITYGLGRWVVGLDVAQMRSAVITGAMAPGVNAYLFANMYGVAKRVTASAVLLATGACIVTTWVWLQILP</sequence>
<comment type="similarity">
    <text evidence="2">Belongs to the auxin efflux carrier (TC 2.A.69) family.</text>
</comment>
<evidence type="ECO:0000256" key="7">
    <source>
        <dbReference type="ARBA" id="ARBA00023136"/>
    </source>
</evidence>
<evidence type="ECO:0000256" key="2">
    <source>
        <dbReference type="ARBA" id="ARBA00010145"/>
    </source>
</evidence>
<evidence type="ECO:0000313" key="9">
    <source>
        <dbReference type="EMBL" id="PTE20882.1"/>
    </source>
</evidence>
<feature type="transmembrane region" description="Helical" evidence="8">
    <location>
        <begin position="291"/>
        <end position="310"/>
    </location>
</feature>
<feature type="transmembrane region" description="Helical" evidence="8">
    <location>
        <begin position="7"/>
        <end position="26"/>
    </location>
</feature>
<comment type="subcellular location">
    <subcellularLocation>
        <location evidence="1">Cell membrane</location>
        <topology evidence="1">Multi-pass membrane protein</topology>
    </subcellularLocation>
</comment>
<evidence type="ECO:0000256" key="8">
    <source>
        <dbReference type="SAM" id="Phobius"/>
    </source>
</evidence>
<dbReference type="Gene3D" id="1.20.1530.20">
    <property type="match status" value="1"/>
</dbReference>
<organism evidence="9 10">
    <name type="scientific">Cereibacter changlensis JA139</name>
    <dbReference type="NCBI Taxonomy" id="1188249"/>
    <lineage>
        <taxon>Bacteria</taxon>
        <taxon>Pseudomonadati</taxon>
        <taxon>Pseudomonadota</taxon>
        <taxon>Alphaproteobacteria</taxon>
        <taxon>Rhodobacterales</taxon>
        <taxon>Paracoccaceae</taxon>
        <taxon>Cereibacter</taxon>
    </lineage>
</organism>
<dbReference type="PANTHER" id="PTHR36838:SF3">
    <property type="entry name" value="TRANSPORTER AUXIN EFFLUX CARRIER EC FAMILY"/>
    <property type="match status" value="1"/>
</dbReference>